<evidence type="ECO:0000313" key="3">
    <source>
        <dbReference type="EMBL" id="EAT44916.1"/>
    </source>
</evidence>
<protein>
    <submittedName>
        <fullName evidence="3">AAEL003766-PA</fullName>
    </submittedName>
</protein>
<name>A0A1S4F5N9_AEDAE</name>
<feature type="compositionally biased region" description="Basic and acidic residues" evidence="1">
    <location>
        <begin position="717"/>
        <end position="733"/>
    </location>
</feature>
<dbReference type="HOGENOM" id="CLU_279423_0_0_1"/>
<feature type="signal peptide" evidence="2">
    <location>
        <begin position="1"/>
        <end position="20"/>
    </location>
</feature>
<dbReference type="PANTHER" id="PTHR46145:SF4">
    <property type="entry name" value="HEPARANASE"/>
    <property type="match status" value="1"/>
</dbReference>
<feature type="compositionally biased region" description="Basic and acidic residues" evidence="1">
    <location>
        <begin position="526"/>
        <end position="538"/>
    </location>
</feature>
<dbReference type="Proteomes" id="UP000682892">
    <property type="component" value="Chromosome 1"/>
</dbReference>
<feature type="chain" id="PRO_5036461385" evidence="2">
    <location>
        <begin position="21"/>
        <end position="983"/>
    </location>
</feature>
<dbReference type="GO" id="GO:0005615">
    <property type="term" value="C:extracellular space"/>
    <property type="evidence" value="ECO:0007669"/>
    <property type="project" value="TreeGrafter"/>
</dbReference>
<accession>A0A1S4F5N9</accession>
<feature type="compositionally biased region" description="Basic residues" evidence="1">
    <location>
        <begin position="503"/>
        <end position="512"/>
    </location>
</feature>
<feature type="compositionally biased region" description="Basic and acidic residues" evidence="1">
    <location>
        <begin position="914"/>
        <end position="929"/>
    </location>
</feature>
<feature type="region of interest" description="Disordered" evidence="1">
    <location>
        <begin position="475"/>
        <end position="583"/>
    </location>
</feature>
<feature type="region of interest" description="Disordered" evidence="1">
    <location>
        <begin position="714"/>
        <end position="828"/>
    </location>
</feature>
<proteinExistence type="predicted"/>
<feature type="compositionally biased region" description="Basic and acidic residues" evidence="1">
    <location>
        <begin position="882"/>
        <end position="891"/>
    </location>
</feature>
<feature type="compositionally biased region" description="Basic residues" evidence="1">
    <location>
        <begin position="539"/>
        <end position="559"/>
    </location>
</feature>
<organism evidence="3 4">
    <name type="scientific">Aedes aegypti</name>
    <name type="common">Yellowfever mosquito</name>
    <name type="synonym">Culex aegypti</name>
    <dbReference type="NCBI Taxonomy" id="7159"/>
    <lineage>
        <taxon>Eukaryota</taxon>
        <taxon>Metazoa</taxon>
        <taxon>Ecdysozoa</taxon>
        <taxon>Arthropoda</taxon>
        <taxon>Hexapoda</taxon>
        <taxon>Insecta</taxon>
        <taxon>Pterygota</taxon>
        <taxon>Neoptera</taxon>
        <taxon>Endopterygota</taxon>
        <taxon>Diptera</taxon>
        <taxon>Nematocera</taxon>
        <taxon>Culicoidea</taxon>
        <taxon>Culicidae</taxon>
        <taxon>Culicinae</taxon>
        <taxon>Aedini</taxon>
        <taxon>Aedes</taxon>
        <taxon>Stegomyia</taxon>
    </lineage>
</organism>
<dbReference type="AlphaFoldDB" id="A0A1S4F5N9"/>
<gene>
    <name evidence="3" type="ORF">AaeL_AAEL003766</name>
</gene>
<reference evidence="3" key="2">
    <citation type="journal article" date="2007" name="Science">
        <title>Genome sequence of Aedes aegypti, a major arbovirus vector.</title>
        <authorList>
            <person name="Nene V."/>
            <person name="Wortman J.R."/>
            <person name="Lawson D."/>
            <person name="Haas B."/>
            <person name="Kodira C."/>
            <person name="Tu Z.J."/>
            <person name="Loftus B."/>
            <person name="Xi Z."/>
            <person name="Megy K."/>
            <person name="Grabherr M."/>
            <person name="Ren Q."/>
            <person name="Zdobnov E.M."/>
            <person name="Lobo N.F."/>
            <person name="Campbell K.S."/>
            <person name="Brown S.E."/>
            <person name="Bonaldo M.F."/>
            <person name="Zhu J."/>
            <person name="Sinkins S.P."/>
            <person name="Hogenkamp D.G."/>
            <person name="Amedeo P."/>
            <person name="Arensburger P."/>
            <person name="Atkinson P.W."/>
            <person name="Bidwell S."/>
            <person name="Biedler J."/>
            <person name="Birney E."/>
            <person name="Bruggner R.V."/>
            <person name="Costas J."/>
            <person name="Coy M.R."/>
            <person name="Crabtree J."/>
            <person name="Crawford M."/>
            <person name="Debruyn B."/>
            <person name="Decaprio D."/>
            <person name="Eiglmeier K."/>
            <person name="Eisenstadt E."/>
            <person name="El-Dorry H."/>
            <person name="Gelbart W.M."/>
            <person name="Gomes S.L."/>
            <person name="Hammond M."/>
            <person name="Hannick L.I."/>
            <person name="Hogan J.R."/>
            <person name="Holmes M.H."/>
            <person name="Jaffe D."/>
            <person name="Johnston J.S."/>
            <person name="Kennedy R.C."/>
            <person name="Koo H."/>
            <person name="Kravitz S."/>
            <person name="Kriventseva E.V."/>
            <person name="Kulp D."/>
            <person name="Labutti K."/>
            <person name="Lee E."/>
            <person name="Li S."/>
            <person name="Lovin D.D."/>
            <person name="Mao C."/>
            <person name="Mauceli E."/>
            <person name="Menck C.F."/>
            <person name="Miller J.R."/>
            <person name="Montgomery P."/>
            <person name="Mori A."/>
            <person name="Nascimento A.L."/>
            <person name="Naveira H.F."/>
            <person name="Nusbaum C."/>
            <person name="O'leary S."/>
            <person name="Orvis J."/>
            <person name="Pertea M."/>
            <person name="Quesneville H."/>
            <person name="Reidenbach K.R."/>
            <person name="Rogers Y.H."/>
            <person name="Roth C.W."/>
            <person name="Schneider J.R."/>
            <person name="Schatz M."/>
            <person name="Shumway M."/>
            <person name="Stanke M."/>
            <person name="Stinson E.O."/>
            <person name="Tubio J.M."/>
            <person name="Vanzee J.P."/>
            <person name="Verjovski-Almeida S."/>
            <person name="Werner D."/>
            <person name="White O."/>
            <person name="Wyder S."/>
            <person name="Zeng Q."/>
            <person name="Zhao Q."/>
            <person name="Zhao Y."/>
            <person name="Hill C.A."/>
            <person name="Raikhel A.S."/>
            <person name="Soares M.B."/>
            <person name="Knudson D.L."/>
            <person name="Lee N.H."/>
            <person name="Galagan J."/>
            <person name="Salzberg S.L."/>
            <person name="Paulsen I.T."/>
            <person name="Dimopoulos G."/>
            <person name="Collins F.H."/>
            <person name="Birren B."/>
            <person name="Fraser-Liggett C.M."/>
            <person name="Severson D.W."/>
        </authorList>
    </citation>
    <scope>NUCLEOTIDE SEQUENCE [LARGE SCALE GENOMIC DNA]</scope>
    <source>
        <strain evidence="3">Liverpool</strain>
    </source>
</reference>
<dbReference type="OrthoDB" id="7736742at2759"/>
<evidence type="ECO:0000256" key="1">
    <source>
        <dbReference type="SAM" id="MobiDB-lite"/>
    </source>
</evidence>
<keyword evidence="2" id="KW-0732">Signal</keyword>
<dbReference type="GO" id="GO:0031012">
    <property type="term" value="C:extracellular matrix"/>
    <property type="evidence" value="ECO:0007669"/>
    <property type="project" value="TreeGrafter"/>
</dbReference>
<feature type="compositionally biased region" description="Polar residues" evidence="1">
    <location>
        <begin position="930"/>
        <end position="945"/>
    </location>
</feature>
<dbReference type="PANTHER" id="PTHR46145">
    <property type="entry name" value="HEPARANASE"/>
    <property type="match status" value="1"/>
</dbReference>
<feature type="compositionally biased region" description="Basic and acidic residues" evidence="1">
    <location>
        <begin position="898"/>
        <end position="907"/>
    </location>
</feature>
<feature type="compositionally biased region" description="Acidic residues" evidence="1">
    <location>
        <begin position="734"/>
        <end position="767"/>
    </location>
</feature>
<dbReference type="EMBL" id="CH477281">
    <property type="protein sequence ID" value="EAT44916.1"/>
    <property type="molecule type" value="Genomic_DNA"/>
</dbReference>
<reference evidence="3" key="3">
    <citation type="submission" date="2012-09" db="EMBL/GenBank/DDBJ databases">
        <authorList>
            <consortium name="VectorBase"/>
        </authorList>
    </citation>
    <scope>NUCLEOTIDE SEQUENCE</scope>
    <source>
        <strain evidence="3">Liverpool</strain>
    </source>
</reference>
<sequence length="983" mass="111900">MWLNCAAVLAPILVMALTMAEDPTASVTVNPRKVINHIAKEFVCFSAKPRSVFENSLNPVSETTFQMAKKLSPMYMKVFGDSSQLELQMDGFVVRDDDSELVQITPNGWRAFNNWAQEAGLVPVFVLDYSGESWKPRNALKVLTVANKLGITNCLWQLGVGNITNAVKYMEDLRAFRAITKAFKYRGIVACDVDPMVVGFDQTRYFNLNVDELADAVSVIYDPSIGSSRLQEFVLQRESYVKGPARSHLPIWLDVRSPLMTAASGKSCNETCLQNGLHYATLLGDAARNGFNTVFKALSRQEVQSYGLTYLIALLHKSTIGTKVFEVPQITDHDVQIFAYCGRVGNGSLTLMAINHHSEDFEFDFKLASKQHSTEVLQYVITVADGTILLNEETFNFEAQLEPSARVRPILKGLQLTIPTQAIAFWVVPNLNLRECFDDYQDLRSKVSRSVTVLESSVDQLLQELIAERAGRQDITQMSRRKRSTDAVEDELKESELVENKQKRGPRAKGKREPRQTLNYRRKERTVRLKEKRAERRQLKLQRRPLRERGKRQSRKRSRCANPSKLKDSKKKTKRSSLAEAVNHPPVFGESYEEQVNRSSFPQGDVHLVISKGPEEEDLLSIEEAPIRQNRKKYRRKKTSKANSSEKDLRFVVPQVAFIREQEMPRPELEVAESIHRQISLNEPEEITKKPKVYPINRELVEVSEIQEAIRTGVPIVKRDHGETDESSLRDDTEGGDYEEQSMEEEQNMDEEQIQDEGGEEQPEDSADNASLPDHSLGASPELGRSIGLSDEDMSEDSSEAYDEMLERRKRSLPSSETDFQLEEPSLVNSTKLQQKFVEMFDQLLGSFQIKSQENSARENLDDDDADQELQRSKRNALLHPRSWESRERTNLLHQKRTSTESRENRISAEQLEEVQKIRAELSKSRIDEQSSTTESNVRNTTASSKDSDRPAVLMMRTVTQLVKSVSTELSRVLSKWLPKSKK</sequence>
<dbReference type="KEGG" id="aag:5578921"/>
<evidence type="ECO:0000313" key="4">
    <source>
        <dbReference type="Proteomes" id="UP000682892"/>
    </source>
</evidence>
<dbReference type="OMA" id="WTRAVNW"/>
<reference evidence="3" key="1">
    <citation type="submission" date="2005-10" db="EMBL/GenBank/DDBJ databases">
        <authorList>
            <person name="Loftus B.J."/>
            <person name="Nene V.M."/>
            <person name="Hannick L.I."/>
            <person name="Bidwell S."/>
            <person name="Haas B."/>
            <person name="Amedeo P."/>
            <person name="Orvis J."/>
            <person name="Wortman J.R."/>
            <person name="White O.R."/>
            <person name="Salzberg S."/>
            <person name="Shumway M."/>
            <person name="Koo H."/>
            <person name="Zhao Y."/>
            <person name="Holmes M."/>
            <person name="Miller J."/>
            <person name="Schatz M."/>
            <person name="Pop M."/>
            <person name="Pai G."/>
            <person name="Utterback T."/>
            <person name="Rogers Y.-H."/>
            <person name="Kravitz S."/>
            <person name="Fraser C.M."/>
        </authorList>
    </citation>
    <scope>NUCLEOTIDE SEQUENCE</scope>
    <source>
        <strain evidence="3">Liverpool</strain>
    </source>
</reference>
<evidence type="ECO:0000256" key="2">
    <source>
        <dbReference type="SAM" id="SignalP"/>
    </source>
</evidence>
<feature type="region of interest" description="Disordered" evidence="1">
    <location>
        <begin position="854"/>
        <end position="951"/>
    </location>
</feature>
<feature type="compositionally biased region" description="Acidic residues" evidence="1">
    <location>
        <begin position="790"/>
        <end position="804"/>
    </location>
</feature>